<evidence type="ECO:0000313" key="3">
    <source>
        <dbReference type="Proteomes" id="UP000198914"/>
    </source>
</evidence>
<evidence type="ECO:0000256" key="1">
    <source>
        <dbReference type="SAM" id="Phobius"/>
    </source>
</evidence>
<dbReference type="AlphaFoldDB" id="A0A1H3SP30"/>
<gene>
    <name evidence="2" type="ORF">SAMN05444004_1137</name>
</gene>
<protein>
    <submittedName>
        <fullName evidence="2">Uncharacterized protein</fullName>
    </submittedName>
</protein>
<accession>A0A1H3SP30</accession>
<keyword evidence="3" id="KW-1185">Reference proteome</keyword>
<dbReference type="Proteomes" id="UP000198914">
    <property type="component" value="Unassembled WGS sequence"/>
</dbReference>
<organism evidence="2 3">
    <name type="scientific">Jannaschia faecimaris</name>
    <dbReference type="NCBI Taxonomy" id="1244108"/>
    <lineage>
        <taxon>Bacteria</taxon>
        <taxon>Pseudomonadati</taxon>
        <taxon>Pseudomonadota</taxon>
        <taxon>Alphaproteobacteria</taxon>
        <taxon>Rhodobacterales</taxon>
        <taxon>Roseobacteraceae</taxon>
        <taxon>Jannaschia</taxon>
    </lineage>
</organism>
<evidence type="ECO:0000313" key="2">
    <source>
        <dbReference type="EMBL" id="SDZ39843.1"/>
    </source>
</evidence>
<feature type="transmembrane region" description="Helical" evidence="1">
    <location>
        <begin position="12"/>
        <end position="32"/>
    </location>
</feature>
<keyword evidence="1" id="KW-1133">Transmembrane helix</keyword>
<keyword evidence="1" id="KW-0812">Transmembrane</keyword>
<proteinExistence type="predicted"/>
<dbReference type="STRING" id="1244108.SAMN05444004_1137"/>
<reference evidence="3" key="1">
    <citation type="submission" date="2016-10" db="EMBL/GenBank/DDBJ databases">
        <authorList>
            <person name="Varghese N."/>
            <person name="Submissions S."/>
        </authorList>
    </citation>
    <scope>NUCLEOTIDE SEQUENCE [LARGE SCALE GENOMIC DNA]</scope>
    <source>
        <strain evidence="3">DSM 100420</strain>
    </source>
</reference>
<sequence>MAYQSYRRLPRGINFLLGGTVVAIGIAVFVLLGGSLDFAVGGAPSVRID</sequence>
<dbReference type="RefSeq" id="WP_170831457.1">
    <property type="nucleotide sequence ID" value="NZ_FNPX01000013.1"/>
</dbReference>
<dbReference type="EMBL" id="FNPX01000013">
    <property type="protein sequence ID" value="SDZ39843.1"/>
    <property type="molecule type" value="Genomic_DNA"/>
</dbReference>
<name>A0A1H3SP30_9RHOB</name>
<keyword evidence="1" id="KW-0472">Membrane</keyword>